<comment type="caution">
    <text evidence="2">The sequence shown here is derived from an EMBL/GenBank/DDBJ whole genome shotgun (WGS) entry which is preliminary data.</text>
</comment>
<proteinExistence type="predicted"/>
<dbReference type="Pfam" id="PF03080">
    <property type="entry name" value="Neprosin"/>
    <property type="match status" value="1"/>
</dbReference>
<dbReference type="InterPro" id="IPR053168">
    <property type="entry name" value="Glutamic_endopeptidase"/>
</dbReference>
<name>A0A7J7HJD7_CAMSI</name>
<dbReference type="Proteomes" id="UP000593564">
    <property type="component" value="Unassembled WGS sequence"/>
</dbReference>
<evidence type="ECO:0000313" key="2">
    <source>
        <dbReference type="EMBL" id="KAF5952685.1"/>
    </source>
</evidence>
<organism evidence="2 3">
    <name type="scientific">Camellia sinensis</name>
    <name type="common">Tea plant</name>
    <name type="synonym">Thea sinensis</name>
    <dbReference type="NCBI Taxonomy" id="4442"/>
    <lineage>
        <taxon>Eukaryota</taxon>
        <taxon>Viridiplantae</taxon>
        <taxon>Streptophyta</taxon>
        <taxon>Embryophyta</taxon>
        <taxon>Tracheophyta</taxon>
        <taxon>Spermatophyta</taxon>
        <taxon>Magnoliopsida</taxon>
        <taxon>eudicotyledons</taxon>
        <taxon>Gunneridae</taxon>
        <taxon>Pentapetalae</taxon>
        <taxon>asterids</taxon>
        <taxon>Ericales</taxon>
        <taxon>Theaceae</taxon>
        <taxon>Camellia</taxon>
    </lineage>
</organism>
<feature type="domain" description="Neprosin PEP catalytic" evidence="1">
    <location>
        <begin position="1"/>
        <end position="205"/>
    </location>
</feature>
<sequence>MLQVCNPGARSSDRMLARARNSKTYTSLARAKKISLERISTALRSIPDAVARSSEEKLDRARRHKIQPSLERLIPGSSEHPKTGQQHLDQKCGDWWMQYENDNLVGYWPVTLFSHLSDSASTIECGRQAMNSTSEGKHTTTQMAISLKNYFNNIQIKDGSNNLTAPKDVSTLVEESNCYDIENGKDDNWGNYFYYGGPGGNRNCL</sequence>
<reference evidence="3" key="1">
    <citation type="journal article" date="2020" name="Nat. Commun.">
        <title>Genome assembly of wild tea tree DASZ reveals pedigree and selection history of tea varieties.</title>
        <authorList>
            <person name="Zhang W."/>
            <person name="Zhang Y."/>
            <person name="Qiu H."/>
            <person name="Guo Y."/>
            <person name="Wan H."/>
            <person name="Zhang X."/>
            <person name="Scossa F."/>
            <person name="Alseekh S."/>
            <person name="Zhang Q."/>
            <person name="Wang P."/>
            <person name="Xu L."/>
            <person name="Schmidt M.H."/>
            <person name="Jia X."/>
            <person name="Li D."/>
            <person name="Zhu A."/>
            <person name="Guo F."/>
            <person name="Chen W."/>
            <person name="Ni D."/>
            <person name="Usadel B."/>
            <person name="Fernie A.R."/>
            <person name="Wen W."/>
        </authorList>
    </citation>
    <scope>NUCLEOTIDE SEQUENCE [LARGE SCALE GENOMIC DNA]</scope>
    <source>
        <strain evidence="3">cv. G240</strain>
    </source>
</reference>
<dbReference type="InterPro" id="IPR004314">
    <property type="entry name" value="Neprosin"/>
</dbReference>
<dbReference type="AlphaFoldDB" id="A0A7J7HJD7"/>
<dbReference type="PANTHER" id="PTHR31589">
    <property type="entry name" value="PROTEIN, PUTATIVE (DUF239)-RELATED-RELATED"/>
    <property type="match status" value="1"/>
</dbReference>
<evidence type="ECO:0000259" key="1">
    <source>
        <dbReference type="PROSITE" id="PS52045"/>
    </source>
</evidence>
<dbReference type="PROSITE" id="PS52045">
    <property type="entry name" value="NEPROSIN_PEP_CD"/>
    <property type="match status" value="1"/>
</dbReference>
<accession>A0A7J7HJD7</accession>
<reference evidence="2 3" key="2">
    <citation type="submission" date="2020-07" db="EMBL/GenBank/DDBJ databases">
        <title>Genome assembly of wild tea tree DASZ reveals pedigree and selection history of tea varieties.</title>
        <authorList>
            <person name="Zhang W."/>
        </authorList>
    </citation>
    <scope>NUCLEOTIDE SEQUENCE [LARGE SCALE GENOMIC DNA]</scope>
    <source>
        <strain evidence="3">cv. G240</strain>
        <tissue evidence="2">Leaf</tissue>
    </source>
</reference>
<dbReference type="PANTHER" id="PTHR31589:SF24">
    <property type="entry name" value="OS07G0205500 PROTEIN"/>
    <property type="match status" value="1"/>
</dbReference>
<dbReference type="EMBL" id="JACBKZ010000004">
    <property type="protein sequence ID" value="KAF5952685.1"/>
    <property type="molecule type" value="Genomic_DNA"/>
</dbReference>
<evidence type="ECO:0000313" key="3">
    <source>
        <dbReference type="Proteomes" id="UP000593564"/>
    </source>
</evidence>
<protein>
    <recommendedName>
        <fullName evidence="1">Neprosin PEP catalytic domain-containing protein</fullName>
    </recommendedName>
</protein>
<gene>
    <name evidence="2" type="ORF">HYC85_010629</name>
</gene>
<keyword evidence="3" id="KW-1185">Reference proteome</keyword>